<dbReference type="PANTHER" id="PTHR13391">
    <property type="entry name" value="MITOCHONDRIAL DISTRIBUTION REGULATOR MISATO"/>
    <property type="match status" value="1"/>
</dbReference>
<name>A0AAN6TJ49_9PEZI</name>
<dbReference type="SUPFAM" id="SSF52490">
    <property type="entry name" value="Tubulin nucleotide-binding domain-like"/>
    <property type="match status" value="1"/>
</dbReference>
<proteinExistence type="inferred from homology"/>
<evidence type="ECO:0000259" key="6">
    <source>
        <dbReference type="Pfam" id="PF14881"/>
    </source>
</evidence>
<protein>
    <submittedName>
        <fullName evidence="7">Tubulin nucleotide-binding domain-like protein</fullName>
    </submittedName>
</protein>
<organism evidence="7 8">
    <name type="scientific">Canariomyces notabilis</name>
    <dbReference type="NCBI Taxonomy" id="2074819"/>
    <lineage>
        <taxon>Eukaryota</taxon>
        <taxon>Fungi</taxon>
        <taxon>Dikarya</taxon>
        <taxon>Ascomycota</taxon>
        <taxon>Pezizomycotina</taxon>
        <taxon>Sordariomycetes</taxon>
        <taxon>Sordariomycetidae</taxon>
        <taxon>Sordariales</taxon>
        <taxon>Chaetomiaceae</taxon>
        <taxon>Canariomyces</taxon>
    </lineage>
</organism>
<evidence type="ECO:0000256" key="3">
    <source>
        <dbReference type="ARBA" id="ARBA00008507"/>
    </source>
</evidence>
<dbReference type="InterPro" id="IPR029209">
    <property type="entry name" value="DML1/Misato_tubulin"/>
</dbReference>
<keyword evidence="8" id="KW-1185">Reference proteome</keyword>
<comment type="similarity">
    <text evidence="3">Belongs to the misato family.</text>
</comment>
<evidence type="ECO:0000259" key="5">
    <source>
        <dbReference type="Pfam" id="PF10644"/>
    </source>
</evidence>
<dbReference type="Proteomes" id="UP001302812">
    <property type="component" value="Unassembled WGS sequence"/>
</dbReference>
<sequence length="542" mass="59676">MHEIITVQLGQQSNYLATHFWNTQESYFTYSEAEGESPIDHDIHFRPGLAPDGSETFMPRTVIYDLKGAFGTLRKINALYEVDDESTPPQALWHGQTTVHRAPQIPLSSYQQALNAGTAPPEPLTRSSVRFFSDFSRVFYHPRSVVQLNEHNLSLSSSSVSSTGTGTGGAGGGGGGGLSTFEHHAAGDALFAALDAEHDLLDRDLRPFVEEADHMQGVQLFASFDDAWGGFAARYLERVRDEYGKCPVWVWGLQNGGRGAMVGRDKRLLRLANKARTITEAYKQASIIVPLALPEMLPSGMMQTLDPTSQWHVSALLASAVESVMLPSRMRDASKRETLGGLAEVLNAMGKQSVAGLQMSVDRPEATEGQRGGARLRQLSEEELSEGVQLDLRFTPSDQLDSYSRSNGFYKPRVFSQVISSRGYDDEEVEDMEVDEAGRRLRRSAYEPVTKGYNSTLRFPLLDSFPADIFRNDDVSPPTDSINITSSLATDSSVSGKLKLLRSTVIRSIGLEDRETLGNDLMDMADEYHEGWSSGSDEGEDD</sequence>
<feature type="domain" description="Misato Segment II tubulin-like" evidence="5">
    <location>
        <begin position="2"/>
        <end position="115"/>
    </location>
</feature>
<dbReference type="Gene3D" id="3.40.50.1440">
    <property type="entry name" value="Tubulin/FtsZ, GTPase domain"/>
    <property type="match status" value="1"/>
</dbReference>
<dbReference type="InterPro" id="IPR036525">
    <property type="entry name" value="Tubulin/FtsZ_GTPase_sf"/>
</dbReference>
<reference evidence="7" key="2">
    <citation type="submission" date="2023-05" db="EMBL/GenBank/DDBJ databases">
        <authorList>
            <consortium name="Lawrence Berkeley National Laboratory"/>
            <person name="Steindorff A."/>
            <person name="Hensen N."/>
            <person name="Bonometti L."/>
            <person name="Westerberg I."/>
            <person name="Brannstrom I.O."/>
            <person name="Guillou S."/>
            <person name="Cros-Aarteil S."/>
            <person name="Calhoun S."/>
            <person name="Haridas S."/>
            <person name="Kuo A."/>
            <person name="Mondo S."/>
            <person name="Pangilinan J."/>
            <person name="Riley R."/>
            <person name="Labutti K."/>
            <person name="Andreopoulos B."/>
            <person name="Lipzen A."/>
            <person name="Chen C."/>
            <person name="Yanf M."/>
            <person name="Daum C."/>
            <person name="Ng V."/>
            <person name="Clum A."/>
            <person name="Ohm R."/>
            <person name="Martin F."/>
            <person name="Silar P."/>
            <person name="Natvig D."/>
            <person name="Lalanne C."/>
            <person name="Gautier V."/>
            <person name="Ament-Velasquez S.L."/>
            <person name="Kruys A."/>
            <person name="Hutchinson M.I."/>
            <person name="Powell A.J."/>
            <person name="Barry K."/>
            <person name="Miller A.N."/>
            <person name="Grigoriev I.V."/>
            <person name="Debuchy R."/>
            <person name="Gladieux P."/>
            <person name="Thoren M.H."/>
            <person name="Johannesson H."/>
        </authorList>
    </citation>
    <scope>NUCLEOTIDE SEQUENCE</scope>
    <source>
        <strain evidence="7">CBS 508.74</strain>
    </source>
</reference>
<evidence type="ECO:0000256" key="1">
    <source>
        <dbReference type="ARBA" id="ARBA00003757"/>
    </source>
</evidence>
<evidence type="ECO:0000313" key="7">
    <source>
        <dbReference type="EMBL" id="KAK4115301.1"/>
    </source>
</evidence>
<gene>
    <name evidence="7" type="ORF">N656DRAFT_776408</name>
</gene>
<feature type="domain" description="DML1/Misato tubulin" evidence="6">
    <location>
        <begin position="180"/>
        <end position="330"/>
    </location>
</feature>
<comment type="subcellular location">
    <subcellularLocation>
        <location evidence="2">Mitochondrion</location>
    </subcellularLocation>
</comment>
<evidence type="ECO:0000256" key="2">
    <source>
        <dbReference type="ARBA" id="ARBA00004173"/>
    </source>
</evidence>
<comment type="caution">
    <text evidence="7">The sequence shown here is derived from an EMBL/GenBank/DDBJ whole genome shotgun (WGS) entry which is preliminary data.</text>
</comment>
<dbReference type="GeneID" id="89938758"/>
<dbReference type="EMBL" id="MU853335">
    <property type="protein sequence ID" value="KAK4115301.1"/>
    <property type="molecule type" value="Genomic_DNA"/>
</dbReference>
<dbReference type="InterPro" id="IPR049942">
    <property type="entry name" value="DML1/Misato"/>
</dbReference>
<comment type="function">
    <text evidence="1">Involved in the partitioning of the mitochondrial organelle and mitochondrial DNA (mtDNA) inheritance.</text>
</comment>
<dbReference type="GO" id="GO:0007005">
    <property type="term" value="P:mitochondrion organization"/>
    <property type="evidence" value="ECO:0007669"/>
    <property type="project" value="InterPro"/>
</dbReference>
<keyword evidence="4" id="KW-0496">Mitochondrion</keyword>
<feature type="domain" description="DML1/Misato tubulin" evidence="6">
    <location>
        <begin position="123"/>
        <end position="158"/>
    </location>
</feature>
<dbReference type="Pfam" id="PF14881">
    <property type="entry name" value="Tubulin_3"/>
    <property type="match status" value="2"/>
</dbReference>
<dbReference type="InterPro" id="IPR019605">
    <property type="entry name" value="Misato_II_tubulin-like"/>
</dbReference>
<evidence type="ECO:0000256" key="4">
    <source>
        <dbReference type="ARBA" id="ARBA00023128"/>
    </source>
</evidence>
<dbReference type="GO" id="GO:0005739">
    <property type="term" value="C:mitochondrion"/>
    <property type="evidence" value="ECO:0007669"/>
    <property type="project" value="UniProtKB-SubCell"/>
</dbReference>
<dbReference type="RefSeq" id="XP_064672871.1">
    <property type="nucleotide sequence ID" value="XM_064814633.1"/>
</dbReference>
<dbReference type="AlphaFoldDB" id="A0AAN6TJ49"/>
<accession>A0AAN6TJ49</accession>
<dbReference type="Pfam" id="PF10644">
    <property type="entry name" value="Misat_Tub_SegII"/>
    <property type="match status" value="1"/>
</dbReference>
<dbReference type="PANTHER" id="PTHR13391:SF0">
    <property type="entry name" value="PROTEIN MISATO HOMOLOG 1"/>
    <property type="match status" value="1"/>
</dbReference>
<reference evidence="7" key="1">
    <citation type="journal article" date="2023" name="Mol. Phylogenet. Evol.">
        <title>Genome-scale phylogeny and comparative genomics of the fungal order Sordariales.</title>
        <authorList>
            <person name="Hensen N."/>
            <person name="Bonometti L."/>
            <person name="Westerberg I."/>
            <person name="Brannstrom I.O."/>
            <person name="Guillou S."/>
            <person name="Cros-Aarteil S."/>
            <person name="Calhoun S."/>
            <person name="Haridas S."/>
            <person name="Kuo A."/>
            <person name="Mondo S."/>
            <person name="Pangilinan J."/>
            <person name="Riley R."/>
            <person name="LaButti K."/>
            <person name="Andreopoulos B."/>
            <person name="Lipzen A."/>
            <person name="Chen C."/>
            <person name="Yan M."/>
            <person name="Daum C."/>
            <person name="Ng V."/>
            <person name="Clum A."/>
            <person name="Steindorff A."/>
            <person name="Ohm R.A."/>
            <person name="Martin F."/>
            <person name="Silar P."/>
            <person name="Natvig D.O."/>
            <person name="Lalanne C."/>
            <person name="Gautier V."/>
            <person name="Ament-Velasquez S.L."/>
            <person name="Kruys A."/>
            <person name="Hutchinson M.I."/>
            <person name="Powell A.J."/>
            <person name="Barry K."/>
            <person name="Miller A.N."/>
            <person name="Grigoriev I.V."/>
            <person name="Debuchy R."/>
            <person name="Gladieux P."/>
            <person name="Hiltunen Thoren M."/>
            <person name="Johannesson H."/>
        </authorList>
    </citation>
    <scope>NUCLEOTIDE SEQUENCE</scope>
    <source>
        <strain evidence="7">CBS 508.74</strain>
    </source>
</reference>
<evidence type="ECO:0000313" key="8">
    <source>
        <dbReference type="Proteomes" id="UP001302812"/>
    </source>
</evidence>